<gene>
    <name evidence="3" type="ORF">FNV43_RR13313</name>
</gene>
<dbReference type="EMBL" id="VOIH02000006">
    <property type="protein sequence ID" value="KAF3443623.1"/>
    <property type="molecule type" value="Genomic_DNA"/>
</dbReference>
<dbReference type="InterPro" id="IPR011990">
    <property type="entry name" value="TPR-like_helical_dom_sf"/>
</dbReference>
<reference evidence="3" key="1">
    <citation type="submission" date="2020-03" db="EMBL/GenBank/DDBJ databases">
        <title>A high-quality chromosome-level genome assembly of a woody plant with both climbing and erect habits, Rhamnella rubrinervis.</title>
        <authorList>
            <person name="Lu Z."/>
            <person name="Yang Y."/>
            <person name="Zhu X."/>
            <person name="Sun Y."/>
        </authorList>
    </citation>
    <scope>NUCLEOTIDE SEQUENCE</scope>
    <source>
        <strain evidence="3">BYM</strain>
        <tissue evidence="3">Leaf</tissue>
    </source>
</reference>
<name>A0A8K0H106_9ROSA</name>
<dbReference type="OrthoDB" id="185373at2759"/>
<dbReference type="PANTHER" id="PTHR45613:SF9">
    <property type="entry name" value="MITOCHONDRIAL GROUP I INTRON SPLICING FACTOR CCM1"/>
    <property type="match status" value="1"/>
</dbReference>
<keyword evidence="4" id="KW-1185">Reference proteome</keyword>
<dbReference type="Pfam" id="PF01535">
    <property type="entry name" value="PPR"/>
    <property type="match status" value="2"/>
</dbReference>
<dbReference type="InterPro" id="IPR002885">
    <property type="entry name" value="PPR_rpt"/>
</dbReference>
<organism evidence="3 4">
    <name type="scientific">Rhamnella rubrinervis</name>
    <dbReference type="NCBI Taxonomy" id="2594499"/>
    <lineage>
        <taxon>Eukaryota</taxon>
        <taxon>Viridiplantae</taxon>
        <taxon>Streptophyta</taxon>
        <taxon>Embryophyta</taxon>
        <taxon>Tracheophyta</taxon>
        <taxon>Spermatophyta</taxon>
        <taxon>Magnoliopsida</taxon>
        <taxon>eudicotyledons</taxon>
        <taxon>Gunneridae</taxon>
        <taxon>Pentapetalae</taxon>
        <taxon>rosids</taxon>
        <taxon>fabids</taxon>
        <taxon>Rosales</taxon>
        <taxon>Rhamnaceae</taxon>
        <taxon>rhamnoid group</taxon>
        <taxon>Rhamneae</taxon>
        <taxon>Rhamnella</taxon>
    </lineage>
</organism>
<protein>
    <recommendedName>
        <fullName evidence="5">Pentatricopeptide repeat-containing protein</fullName>
    </recommendedName>
</protein>
<proteinExistence type="predicted"/>
<dbReference type="Proteomes" id="UP000796880">
    <property type="component" value="Unassembled WGS sequence"/>
</dbReference>
<comment type="caution">
    <text evidence="3">The sequence shown here is derived from an EMBL/GenBank/DDBJ whole genome shotgun (WGS) entry which is preliminary data.</text>
</comment>
<dbReference type="Gene3D" id="1.25.40.10">
    <property type="entry name" value="Tetratricopeptide repeat domain"/>
    <property type="match status" value="2"/>
</dbReference>
<dbReference type="AlphaFoldDB" id="A0A8K0H106"/>
<dbReference type="PANTHER" id="PTHR45613">
    <property type="entry name" value="PENTATRICOPEPTIDE REPEAT-CONTAINING PROTEIN"/>
    <property type="match status" value="1"/>
</dbReference>
<dbReference type="Pfam" id="PF13041">
    <property type="entry name" value="PPR_2"/>
    <property type="match status" value="1"/>
</dbReference>
<feature type="repeat" description="PPR" evidence="2">
    <location>
        <begin position="175"/>
        <end position="209"/>
    </location>
</feature>
<dbReference type="PROSITE" id="PS51375">
    <property type="entry name" value="PPR"/>
    <property type="match status" value="1"/>
</dbReference>
<evidence type="ECO:0000313" key="3">
    <source>
        <dbReference type="EMBL" id="KAF3443623.1"/>
    </source>
</evidence>
<keyword evidence="1" id="KW-0677">Repeat</keyword>
<sequence>MTLLFFTARPLWVRASKTAIAHFMVLPTEDLALGPTMTENLTPSLAFEVIKRLNNPRLGLKFFEFTRMNLSMSHTFWTYDFLMRSDGHSPDYSIIEFLVFSYAQIGKLDIAAKLLEEVHSDAVTVSAIAYNKSLNVLVKRNQVHVAISLFRKTNEVDKGCRLLKEVQLRKELSPNVITFTSVISGYCKLGRMKEASILFAKMLTFGIKPNAITFNALIDGFGKAGEMGSALFMQLNQGVNLWHQMNARNIPPNGHTFVLIQALCKVNRLDEARDFLRQLKWVALFQNLFVQPVIDGFCKAGNIDEANIIVWERWRKRDAGMIKGHLPFS</sequence>
<evidence type="ECO:0000256" key="1">
    <source>
        <dbReference type="ARBA" id="ARBA00022737"/>
    </source>
</evidence>
<evidence type="ECO:0000256" key="2">
    <source>
        <dbReference type="PROSITE-ProRule" id="PRU00708"/>
    </source>
</evidence>
<accession>A0A8K0H106</accession>
<dbReference type="NCBIfam" id="TIGR00756">
    <property type="entry name" value="PPR"/>
    <property type="match status" value="1"/>
</dbReference>
<evidence type="ECO:0008006" key="5">
    <source>
        <dbReference type="Google" id="ProtNLM"/>
    </source>
</evidence>
<evidence type="ECO:0000313" key="4">
    <source>
        <dbReference type="Proteomes" id="UP000796880"/>
    </source>
</evidence>